<dbReference type="EMBL" id="JACQAY010000054">
    <property type="protein sequence ID" value="MBI3538996.1"/>
    <property type="molecule type" value="Genomic_DNA"/>
</dbReference>
<comment type="caution">
    <text evidence="3">The sequence shown here is derived from an EMBL/GenBank/DDBJ whole genome shotgun (WGS) entry which is preliminary data.</text>
</comment>
<gene>
    <name evidence="3" type="ORF">HY076_01825</name>
</gene>
<evidence type="ECO:0000259" key="2">
    <source>
        <dbReference type="Pfam" id="PF08308"/>
    </source>
</evidence>
<dbReference type="PANTHER" id="PTHR36194">
    <property type="entry name" value="S-LAYER-LIKE PROTEIN"/>
    <property type="match status" value="1"/>
</dbReference>
<dbReference type="PANTHER" id="PTHR36194:SF1">
    <property type="entry name" value="S-LAYER-LIKE PROTEIN"/>
    <property type="match status" value="1"/>
</dbReference>
<name>A0A9D6L5I2_UNCEI</name>
<dbReference type="InterPro" id="IPR013229">
    <property type="entry name" value="PEGA"/>
</dbReference>
<evidence type="ECO:0000313" key="3">
    <source>
        <dbReference type="EMBL" id="MBI3538996.1"/>
    </source>
</evidence>
<reference evidence="3" key="1">
    <citation type="submission" date="2020-07" db="EMBL/GenBank/DDBJ databases">
        <title>Huge and variable diversity of episymbiotic CPR bacteria and DPANN archaea in groundwater ecosystems.</title>
        <authorList>
            <person name="He C.Y."/>
            <person name="Keren R."/>
            <person name="Whittaker M."/>
            <person name="Farag I.F."/>
            <person name="Doudna J."/>
            <person name="Cate J.H.D."/>
            <person name="Banfield J.F."/>
        </authorList>
    </citation>
    <scope>NUCLEOTIDE SEQUENCE</scope>
    <source>
        <strain evidence="3">NC_groundwater_928_Pr1_S-0.2um_72_17</strain>
    </source>
</reference>
<accession>A0A9D6L5I2</accession>
<proteinExistence type="predicted"/>
<dbReference type="AlphaFoldDB" id="A0A9D6L5I2"/>
<feature type="domain" description="PEGA" evidence="2">
    <location>
        <begin position="584"/>
        <end position="612"/>
    </location>
</feature>
<sequence>MTSVADPTLYWAVLSRSRGEILTAEAQSPGLHLGILGIPAGLAPRDVEGWLYDIIGVAHEGSPVPESAGRIPPLLRHALTGLVFSHAELWDRRGGPRPCSFAFAHTVHEVGFGVVGDVDVAVAVDGVAIEPQWISVRDEGGRAARAWNIGSDHSIQVRIDWRPQGGEGGEVEAVWSAARPAPARAVEPAHTMRPAREPEPAPVMAREPVATTAPEPPPAAPTRAWPSMPEHIPPTPEPPALTAQTATWHAPPDPHVIDLPASVPPRITPSPGDEDAGDIEFHTISVERPRHATPADATPADAPPAGAPPADAPPADAPRETPVLRLAPPARPASIASAPAAAKRPARRLVFQTTERRAWPTWRGLMRGDHSFWRRASLWMLALAALFAAGWGLGALQDNTGPRDVSHQGMIGAALHALGLGGPRFRVDVSSRPGDAWIAVDGRSLSLRTPAAIELAPGEHRVTLSYPDRGGATFTVRGSRGDRVPLEGNLWGALEVGSPHEVGVISVTVDGVPRGAAPLRVDSLAPGVHELRFAGAGVEPWGETVDIRVGETREVVAHAVGSPATGVLQVKGTATDERGAEPLKGAQVWIDGEPRGTTPLSLDLPRGPHSVRAAYRGQDAPIQVIDLPGGNQRFAVFEFGLDVEVPKVIVDLPPRLPRDRATVVSASVQGIAASELREMWLHAQTPGGPWRGYQMTLLNSAGGVTGVVPFPTQAFDAQGSARYYVSAAYGQGDEAFTEIRTIQLEKPPAH</sequence>
<feature type="region of interest" description="Disordered" evidence="1">
    <location>
        <begin position="292"/>
        <end position="320"/>
    </location>
</feature>
<evidence type="ECO:0000256" key="1">
    <source>
        <dbReference type="SAM" id="MobiDB-lite"/>
    </source>
</evidence>
<organism evidence="3 4">
    <name type="scientific">Eiseniibacteriota bacterium</name>
    <dbReference type="NCBI Taxonomy" id="2212470"/>
    <lineage>
        <taxon>Bacteria</taxon>
        <taxon>Candidatus Eiseniibacteriota</taxon>
    </lineage>
</organism>
<dbReference type="Proteomes" id="UP000807850">
    <property type="component" value="Unassembled WGS sequence"/>
</dbReference>
<feature type="region of interest" description="Disordered" evidence="1">
    <location>
        <begin position="182"/>
        <end position="246"/>
    </location>
</feature>
<feature type="domain" description="PEGA" evidence="2">
    <location>
        <begin position="506"/>
        <end position="555"/>
    </location>
</feature>
<dbReference type="Pfam" id="PF08308">
    <property type="entry name" value="PEGA"/>
    <property type="match status" value="3"/>
</dbReference>
<feature type="domain" description="PEGA" evidence="2">
    <location>
        <begin position="427"/>
        <end position="467"/>
    </location>
</feature>
<protein>
    <submittedName>
        <fullName evidence="3">PEGA domain-containing protein</fullName>
    </submittedName>
</protein>
<evidence type="ECO:0000313" key="4">
    <source>
        <dbReference type="Proteomes" id="UP000807850"/>
    </source>
</evidence>
<feature type="compositionally biased region" description="Pro residues" evidence="1">
    <location>
        <begin position="301"/>
        <end position="316"/>
    </location>
</feature>